<protein>
    <submittedName>
        <fullName evidence="2">Uncharacterized protein</fullName>
    </submittedName>
</protein>
<dbReference type="EMBL" id="MQTW01000580">
    <property type="protein sequence ID" value="RYC79601.1"/>
    <property type="molecule type" value="Genomic_DNA"/>
</dbReference>
<feature type="region of interest" description="Disordered" evidence="1">
    <location>
        <begin position="1"/>
        <end position="40"/>
    </location>
</feature>
<evidence type="ECO:0000313" key="2">
    <source>
        <dbReference type="EMBL" id="RYC79601.1"/>
    </source>
</evidence>
<dbReference type="AlphaFoldDB" id="A0A4Q2UYP7"/>
<organism evidence="2 3">
    <name type="scientific">Fusarium oxysporum f. sp. narcissi</name>
    <dbReference type="NCBI Taxonomy" id="451672"/>
    <lineage>
        <taxon>Eukaryota</taxon>
        <taxon>Fungi</taxon>
        <taxon>Dikarya</taxon>
        <taxon>Ascomycota</taxon>
        <taxon>Pezizomycotina</taxon>
        <taxon>Sordariomycetes</taxon>
        <taxon>Hypocreomycetidae</taxon>
        <taxon>Hypocreales</taxon>
        <taxon>Nectriaceae</taxon>
        <taxon>Fusarium</taxon>
        <taxon>Fusarium oxysporum species complex</taxon>
    </lineage>
</organism>
<proteinExistence type="predicted"/>
<name>A0A4Q2UYP7_FUSOX</name>
<dbReference type="Proteomes" id="UP000290540">
    <property type="component" value="Unassembled WGS sequence"/>
</dbReference>
<accession>A0A4Q2UYP7</accession>
<comment type="caution">
    <text evidence="2">The sequence shown here is derived from an EMBL/GenBank/DDBJ whole genome shotgun (WGS) entry which is preliminary data.</text>
</comment>
<evidence type="ECO:0000256" key="1">
    <source>
        <dbReference type="SAM" id="MobiDB-lite"/>
    </source>
</evidence>
<sequence>MSSDELTCMSPTPSPPRPSSIFSYKSSNADDVSAEEPSYDTATTIRSEIQSEDGNLGPGTITPIDNYTSSIPSPLEHGHNRMDLVIEWIRNIQPETHLVENFLPQLRLAVILLRKLRRSFGLDPSRLLEESDAQRVWTAIEEGNIDAVFDVRTDENIVLDPEVLVDLTQVSKDCAIDGGIFGEVELLEIVQSLRMDCRDGRPGRSLLPNYLYTVTIVYLASIQTLDCGGFFKSQKLEVFRSLGLLQRKPAGSVAI</sequence>
<reference evidence="2 3" key="1">
    <citation type="submission" date="2016-12" db="EMBL/GenBank/DDBJ databases">
        <title>Draft genome sequence of Fusarium oxysporum causing rot on Narcissus.</title>
        <authorList>
            <person name="Armitage A.D."/>
            <person name="Taylor A."/>
            <person name="Clarkson J.P."/>
            <person name="Harrison R.J."/>
            <person name="Jackson A.C."/>
        </authorList>
    </citation>
    <scope>NUCLEOTIDE SEQUENCE [LARGE SCALE GENOMIC DNA]</scope>
    <source>
        <strain evidence="2 3">N139</strain>
    </source>
</reference>
<evidence type="ECO:0000313" key="3">
    <source>
        <dbReference type="Proteomes" id="UP000290540"/>
    </source>
</evidence>
<gene>
    <name evidence="2" type="ORF">BFJ63_vAg17514</name>
</gene>